<organism evidence="2 3">
    <name type="scientific">Bacillus mesophilus</name>
    <dbReference type="NCBI Taxonomy" id="1808955"/>
    <lineage>
        <taxon>Bacteria</taxon>
        <taxon>Bacillati</taxon>
        <taxon>Bacillota</taxon>
        <taxon>Bacilli</taxon>
        <taxon>Bacillales</taxon>
        <taxon>Bacillaceae</taxon>
        <taxon>Bacillus</taxon>
    </lineage>
</organism>
<comment type="caution">
    <text evidence="2">The sequence shown here is derived from an EMBL/GenBank/DDBJ whole genome shotgun (WGS) entry which is preliminary data.</text>
</comment>
<dbReference type="Gene3D" id="1.25.40.340">
    <property type="match status" value="1"/>
</dbReference>
<keyword evidence="3" id="KW-1185">Reference proteome</keyword>
<dbReference type="GO" id="GO:0004371">
    <property type="term" value="F:glycerone kinase activity"/>
    <property type="evidence" value="ECO:0007669"/>
    <property type="project" value="InterPro"/>
</dbReference>
<proteinExistence type="predicted"/>
<dbReference type="Pfam" id="PF02734">
    <property type="entry name" value="Dak2"/>
    <property type="match status" value="1"/>
</dbReference>
<name>A0A6M0Q1Q7_9BACI</name>
<dbReference type="GO" id="GO:0006071">
    <property type="term" value="P:glycerol metabolic process"/>
    <property type="evidence" value="ECO:0007669"/>
    <property type="project" value="InterPro"/>
</dbReference>
<evidence type="ECO:0000259" key="1">
    <source>
        <dbReference type="PROSITE" id="PS51480"/>
    </source>
</evidence>
<accession>A0A6M0Q1Q7</accession>
<feature type="domain" description="DhaL" evidence="1">
    <location>
        <begin position="9"/>
        <end position="201"/>
    </location>
</feature>
<reference evidence="2 3" key="1">
    <citation type="submission" date="2020-02" db="EMBL/GenBank/DDBJ databases">
        <title>Bacillus aquiflavi sp. nov., isolated from yellow water of strong flavor Chinese baijiu in Yibin region of China.</title>
        <authorList>
            <person name="Xie J."/>
        </authorList>
    </citation>
    <scope>NUCLEOTIDE SEQUENCE [LARGE SCALE GENOMIC DNA]</scope>
    <source>
        <strain evidence="2 3">SA4</strain>
    </source>
</reference>
<dbReference type="PANTHER" id="PTHR33434">
    <property type="entry name" value="DEGV DOMAIN-CONTAINING PROTEIN DR_1986-RELATED"/>
    <property type="match status" value="1"/>
</dbReference>
<dbReference type="InterPro" id="IPR050270">
    <property type="entry name" value="DegV_domain_contain"/>
</dbReference>
<dbReference type="SMART" id="SM01120">
    <property type="entry name" value="Dak2"/>
    <property type="match status" value="1"/>
</dbReference>
<dbReference type="PANTHER" id="PTHR33434:SF4">
    <property type="entry name" value="PHOSPHATASE PROTEIN"/>
    <property type="match status" value="1"/>
</dbReference>
<dbReference type="RefSeq" id="WP_163176746.1">
    <property type="nucleotide sequence ID" value="NZ_JAAIWM010000001.1"/>
</dbReference>
<dbReference type="InterPro" id="IPR036117">
    <property type="entry name" value="DhaL_dom_sf"/>
</dbReference>
<dbReference type="InterPro" id="IPR033470">
    <property type="entry name" value="FakA-like_C"/>
</dbReference>
<dbReference type="Proteomes" id="UP000481043">
    <property type="component" value="Unassembled WGS sequence"/>
</dbReference>
<dbReference type="InterPro" id="IPR004007">
    <property type="entry name" value="DhaL_dom"/>
</dbReference>
<sequence length="563" mass="60818">MRITTLDGKRFAQMVIQGAENLGNNVKMVDALNVFPVPDGDTGTNMNLSISSGAKEVKNNTNPHIGKVGSSLAKGLLMGARGNSGVILSQLFRGFAKSIEQKEKINSVEFAQALEAGVETAYKAVMKPVEGTILTVAKDAAKRAKAVAKKEEDIIALMEEVLKEAKASLNRTPDLLPVLKEVGVVDSGGQGLVIVYEGFLAELKGEKLPSASTSGPSMSEMVNAEHHKSVAGHIDTLDIEFGYCTEFMVKFEQEKINDNPFSEEQFRQDLSNHGDSLLVIADEDLVKVHIHAEYPGEVLSYGQKYGSLINLKIENMRQQHSDILDGEHVTHSAPTSTPVKPSKEKAEFGIVTVAMGSGIAELFKSLGAGAVIEGGQTMNPSTEDIVKAVEEVNAKQVFILPNNSNIVMAAEQAASVLGEHVAVIPSKTVPQGMSALLAFNPTVSLQDNSELMREAMGNVKTGQVTYAVRDTTIDGLTIEKDDFMGIANGKIVVTAKQQLEVAKQLLSQMIGDEDEIMTILQGEDTTDSEVEELTSYLESEYEDLEVEVHKGNQPLYSYIFSIE</sequence>
<dbReference type="SMART" id="SM01121">
    <property type="entry name" value="Dak1_2"/>
    <property type="match status" value="1"/>
</dbReference>
<dbReference type="InterPro" id="IPR048394">
    <property type="entry name" value="FakA-like_M"/>
</dbReference>
<dbReference type="SUPFAM" id="SSF101473">
    <property type="entry name" value="DhaL-like"/>
    <property type="match status" value="1"/>
</dbReference>
<dbReference type="Pfam" id="PF13684">
    <property type="entry name" value="FakA-like_C"/>
    <property type="match status" value="1"/>
</dbReference>
<evidence type="ECO:0000313" key="2">
    <source>
        <dbReference type="EMBL" id="NEY70275.1"/>
    </source>
</evidence>
<dbReference type="EMBL" id="JAAIWM010000001">
    <property type="protein sequence ID" value="NEY70275.1"/>
    <property type="molecule type" value="Genomic_DNA"/>
</dbReference>
<gene>
    <name evidence="2" type="ORF">G4D63_00850</name>
</gene>
<evidence type="ECO:0000313" key="3">
    <source>
        <dbReference type="Proteomes" id="UP000481043"/>
    </source>
</evidence>
<dbReference type="NCBIfam" id="TIGR03599">
    <property type="entry name" value="YloV"/>
    <property type="match status" value="1"/>
</dbReference>
<dbReference type="InterPro" id="IPR019986">
    <property type="entry name" value="YloV-like"/>
</dbReference>
<dbReference type="PROSITE" id="PS51480">
    <property type="entry name" value="DHAL"/>
    <property type="match status" value="1"/>
</dbReference>
<dbReference type="Pfam" id="PF21645">
    <property type="entry name" value="FakA-like_M"/>
    <property type="match status" value="1"/>
</dbReference>
<dbReference type="AlphaFoldDB" id="A0A6M0Q1Q7"/>
<protein>
    <submittedName>
        <fullName evidence="2">DAK2 domain-containing protein</fullName>
    </submittedName>
</protein>